<evidence type="ECO:0000313" key="1">
    <source>
        <dbReference type="EMBL" id="SFR85112.1"/>
    </source>
</evidence>
<accession>A0A1I6K1I7</accession>
<keyword evidence="2" id="KW-1185">Reference proteome</keyword>
<evidence type="ECO:0000313" key="2">
    <source>
        <dbReference type="Proteomes" id="UP000199462"/>
    </source>
</evidence>
<organism evidence="1 2">
    <name type="scientific">Maribacter stanieri</name>
    <dbReference type="NCBI Taxonomy" id="440514"/>
    <lineage>
        <taxon>Bacteria</taxon>
        <taxon>Pseudomonadati</taxon>
        <taxon>Bacteroidota</taxon>
        <taxon>Flavobacteriia</taxon>
        <taxon>Flavobacteriales</taxon>
        <taxon>Flavobacteriaceae</taxon>
        <taxon>Maribacter</taxon>
    </lineage>
</organism>
<dbReference type="RefSeq" id="WP_091904664.1">
    <property type="nucleotide sequence ID" value="NZ_FOYX01000003.1"/>
</dbReference>
<name>A0A1I6K1I7_9FLAO</name>
<gene>
    <name evidence="1" type="ORF">SAMN04488010_3374</name>
</gene>
<protein>
    <submittedName>
        <fullName evidence="1">Uncharacterized protein</fullName>
    </submittedName>
</protein>
<reference evidence="2" key="1">
    <citation type="submission" date="2016-10" db="EMBL/GenBank/DDBJ databases">
        <authorList>
            <person name="Varghese N."/>
            <person name="Submissions S."/>
        </authorList>
    </citation>
    <scope>NUCLEOTIDE SEQUENCE [LARGE SCALE GENOMIC DNA]</scope>
    <source>
        <strain evidence="2">DSM 19891</strain>
    </source>
</reference>
<dbReference type="Proteomes" id="UP000199462">
    <property type="component" value="Unassembled WGS sequence"/>
</dbReference>
<proteinExistence type="predicted"/>
<dbReference type="AlphaFoldDB" id="A0A1I6K1I7"/>
<dbReference type="EMBL" id="FOYX01000003">
    <property type="protein sequence ID" value="SFR85112.1"/>
    <property type="molecule type" value="Genomic_DNA"/>
</dbReference>
<sequence>MKYDNDYLTQIRYVNQLNNIDIVLTNSAKSFRYFKNKRNRINFLIPTEKESKSFIGEDGTSKFTTPKSNLIEVSFQIIAKISRKDKPFSWLPFEELYITYPIFSGTSEFIFLDYSEPLSPELIENYKNIDYPFRKMDTAGIHKFNRTNLSIISIKDLNEDEDLDFEYWYAGISGIPFWIQHPDIPKCPKTGNLMHFVCQLNTSELVKVGQSNLKSAEDYFMQYNKSLRFWGSGSLYVFMEPISKVVGFIIQDT</sequence>